<dbReference type="Pfam" id="PF06014">
    <property type="entry name" value="YqgQ-like"/>
    <property type="match status" value="1"/>
</dbReference>
<dbReference type="Proteomes" id="UP000179524">
    <property type="component" value="Unassembled WGS sequence"/>
</dbReference>
<organism evidence="1 2">
    <name type="scientific">Anaerobacillus alkalilacustris</name>
    <dbReference type="NCBI Taxonomy" id="393763"/>
    <lineage>
        <taxon>Bacteria</taxon>
        <taxon>Bacillati</taxon>
        <taxon>Bacillota</taxon>
        <taxon>Bacilli</taxon>
        <taxon>Bacillales</taxon>
        <taxon>Bacillaceae</taxon>
        <taxon>Anaerobacillus</taxon>
    </lineage>
</organism>
<sequence length="74" mass="8745">MNSIYDLRKFLQNYGVFIYTGDREGDLDLFEMELKQLFEWNMIDALTLQKGLIIVKKELTNHKQADKSSLIKCE</sequence>
<reference evidence="1 2" key="1">
    <citation type="submission" date="2016-10" db="EMBL/GenBank/DDBJ databases">
        <title>Draft genome sequences of four alkaliphilic bacteria belonging to the Anaerobacillus genus.</title>
        <authorList>
            <person name="Bassil N.M."/>
            <person name="Lloyd J.R."/>
        </authorList>
    </citation>
    <scope>NUCLEOTIDE SEQUENCE [LARGE SCALE GENOMIC DNA]</scope>
    <source>
        <strain evidence="1 2">DSM 18345</strain>
    </source>
</reference>
<comment type="caution">
    <text evidence="1">The sequence shown here is derived from an EMBL/GenBank/DDBJ whole genome shotgun (WGS) entry which is preliminary data.</text>
</comment>
<gene>
    <name evidence="1" type="ORF">BKP37_05880</name>
</gene>
<evidence type="ECO:0000313" key="2">
    <source>
        <dbReference type="Proteomes" id="UP000179524"/>
    </source>
</evidence>
<dbReference type="Gene3D" id="1.10.287.760">
    <property type="entry name" value="YqgQ-like"/>
    <property type="match status" value="1"/>
</dbReference>
<dbReference type="InterPro" id="IPR009256">
    <property type="entry name" value="YqgQ-like"/>
</dbReference>
<dbReference type="EMBL" id="MLQR01000004">
    <property type="protein sequence ID" value="OIJ16754.1"/>
    <property type="molecule type" value="Genomic_DNA"/>
</dbReference>
<evidence type="ECO:0008006" key="3">
    <source>
        <dbReference type="Google" id="ProtNLM"/>
    </source>
</evidence>
<proteinExistence type="predicted"/>
<keyword evidence="2" id="KW-1185">Reference proteome</keyword>
<evidence type="ECO:0000313" key="1">
    <source>
        <dbReference type="EMBL" id="OIJ16754.1"/>
    </source>
</evidence>
<dbReference type="InterPro" id="IPR023164">
    <property type="entry name" value="YqgQ-like_sf"/>
</dbReference>
<dbReference type="SUPFAM" id="SSF158379">
    <property type="entry name" value="YqgQ-like"/>
    <property type="match status" value="1"/>
</dbReference>
<accession>A0A1S2LWQ0</accession>
<dbReference type="OrthoDB" id="2361671at2"/>
<protein>
    <recommendedName>
        <fullName evidence="3">Cytosolic protein</fullName>
    </recommendedName>
</protein>
<dbReference type="AlphaFoldDB" id="A0A1S2LWQ0"/>
<name>A0A1S2LWQ0_9BACI</name>
<dbReference type="RefSeq" id="WP_071308739.1">
    <property type="nucleotide sequence ID" value="NZ_MLQR01000004.1"/>
</dbReference>